<gene>
    <name evidence="2" type="ORF">HHI36_015131</name>
</gene>
<protein>
    <submittedName>
        <fullName evidence="2">Uncharacterized protein</fullName>
    </submittedName>
</protein>
<feature type="coiled-coil region" evidence="1">
    <location>
        <begin position="46"/>
        <end position="73"/>
    </location>
</feature>
<sequence>MSNSFVIQDCLRSKTLELMNLNLKNDTPMSDEVRKSLAEIEICKNLIKEKIKKQEQRETFEDIENKLSNLQHDISDFDGLATDKTYSYLNESLNELEAKLCRIPETEDTQGKNLELSLQINFSKNRLREVAEDSENILVVENRIKELLQIFSEGKPDIDFNSLDEEFIKLRIDLDKLGITERLSYRKLTCVSYIEYLMKQMSERNKAKIGHVSRSVIV</sequence>
<accession>A0ABD2N5V9</accession>
<evidence type="ECO:0000256" key="1">
    <source>
        <dbReference type="SAM" id="Coils"/>
    </source>
</evidence>
<evidence type="ECO:0000313" key="3">
    <source>
        <dbReference type="Proteomes" id="UP001516400"/>
    </source>
</evidence>
<dbReference type="Proteomes" id="UP001516400">
    <property type="component" value="Unassembled WGS sequence"/>
</dbReference>
<name>A0ABD2N5V9_9CUCU</name>
<dbReference type="AlphaFoldDB" id="A0ABD2N5V9"/>
<reference evidence="2 3" key="1">
    <citation type="journal article" date="2021" name="BMC Biol.">
        <title>Horizontally acquired antibacterial genes associated with adaptive radiation of ladybird beetles.</title>
        <authorList>
            <person name="Li H.S."/>
            <person name="Tang X.F."/>
            <person name="Huang Y.H."/>
            <person name="Xu Z.Y."/>
            <person name="Chen M.L."/>
            <person name="Du X.Y."/>
            <person name="Qiu B.Y."/>
            <person name="Chen P.T."/>
            <person name="Zhang W."/>
            <person name="Slipinski A."/>
            <person name="Escalona H.E."/>
            <person name="Waterhouse R.M."/>
            <person name="Zwick A."/>
            <person name="Pang H."/>
        </authorList>
    </citation>
    <scope>NUCLEOTIDE SEQUENCE [LARGE SCALE GENOMIC DNA]</scope>
    <source>
        <strain evidence="2">SYSU2018</strain>
    </source>
</reference>
<comment type="caution">
    <text evidence="2">The sequence shown here is derived from an EMBL/GenBank/DDBJ whole genome shotgun (WGS) entry which is preliminary data.</text>
</comment>
<proteinExistence type="predicted"/>
<keyword evidence="3" id="KW-1185">Reference proteome</keyword>
<dbReference type="EMBL" id="JABFTP020000062">
    <property type="protein sequence ID" value="KAL3273701.1"/>
    <property type="molecule type" value="Genomic_DNA"/>
</dbReference>
<evidence type="ECO:0000313" key="2">
    <source>
        <dbReference type="EMBL" id="KAL3273701.1"/>
    </source>
</evidence>
<organism evidence="2 3">
    <name type="scientific">Cryptolaemus montrouzieri</name>
    <dbReference type="NCBI Taxonomy" id="559131"/>
    <lineage>
        <taxon>Eukaryota</taxon>
        <taxon>Metazoa</taxon>
        <taxon>Ecdysozoa</taxon>
        <taxon>Arthropoda</taxon>
        <taxon>Hexapoda</taxon>
        <taxon>Insecta</taxon>
        <taxon>Pterygota</taxon>
        <taxon>Neoptera</taxon>
        <taxon>Endopterygota</taxon>
        <taxon>Coleoptera</taxon>
        <taxon>Polyphaga</taxon>
        <taxon>Cucujiformia</taxon>
        <taxon>Coccinelloidea</taxon>
        <taxon>Coccinellidae</taxon>
        <taxon>Scymninae</taxon>
        <taxon>Scymnini</taxon>
        <taxon>Cryptolaemus</taxon>
    </lineage>
</organism>
<keyword evidence="1" id="KW-0175">Coiled coil</keyword>